<evidence type="ECO:0000256" key="5">
    <source>
        <dbReference type="ARBA" id="ARBA00023288"/>
    </source>
</evidence>
<reference evidence="9 10" key="1">
    <citation type="submission" date="2018-04" db="EMBL/GenBank/DDBJ databases">
        <title>Genomic Encyclopedia of Archaeal and Bacterial Type Strains, Phase II (KMG-II): from individual species to whole genera.</title>
        <authorList>
            <person name="Goeker M."/>
        </authorList>
    </citation>
    <scope>NUCLEOTIDE SEQUENCE [LARGE SCALE GENOMIC DNA]</scope>
    <source>
        <strain evidence="9 10">DSM 18806</strain>
    </source>
</reference>
<dbReference type="GO" id="GO:0016020">
    <property type="term" value="C:membrane"/>
    <property type="evidence" value="ECO:0007669"/>
    <property type="project" value="UniProtKB-SubCell"/>
</dbReference>
<evidence type="ECO:0000256" key="3">
    <source>
        <dbReference type="ARBA" id="ARBA00023136"/>
    </source>
</evidence>
<dbReference type="RefSeq" id="WP_108033323.1">
    <property type="nucleotide sequence ID" value="NZ_QAOM01000017.1"/>
</dbReference>
<keyword evidence="3" id="KW-0472">Membrane</keyword>
<keyword evidence="4" id="KW-0564">Palmitate</keyword>
<dbReference type="PROSITE" id="PS51257">
    <property type="entry name" value="PROKAR_LIPOPROTEIN"/>
    <property type="match status" value="1"/>
</dbReference>
<dbReference type="PANTHER" id="PTHR30429">
    <property type="entry name" value="D-METHIONINE-BINDING LIPOPROTEIN METQ"/>
    <property type="match status" value="1"/>
</dbReference>
<sequence length="286" mass="30972">MKNKTFLATLTLSASLFLAACGSTASDSSSSDVTSSEATEAVKVTLGVVGEVNEPWDYVIEELKEKENIEVELVKFTDYTTPNNALAEGEIDLSSFQTEIFMDNYNKDHGTELTTIGYTVMAPLGLYSDKITDISELKDGDTIAIPNDVSNEGRALILLQTAGLITLDPEAGLVPTTEDVVENKLNLQFQTLESNQTARALQDVTASVINSGMAVDAGFIPSEDAVFLEPVTADSKPYYNVIAALSEDVDNETFQTIVEYYQSEGTAKVIEESSKGSQFPVWDEAK</sequence>
<name>A0A2T5IF05_9LACT</name>
<accession>A0A2T5IF05</accession>
<proteinExistence type="inferred from homology"/>
<keyword evidence="5 6" id="KW-0449">Lipoprotein</keyword>
<dbReference type="InterPro" id="IPR004872">
    <property type="entry name" value="Lipoprotein_NlpA"/>
</dbReference>
<gene>
    <name evidence="9" type="ORF">C8U37_11717</name>
</gene>
<evidence type="ECO:0000313" key="10">
    <source>
        <dbReference type="Proteomes" id="UP000244161"/>
    </source>
</evidence>
<comment type="subcellular location">
    <subcellularLocation>
        <location evidence="1">Membrane</location>
        <topology evidence="1">Lipid-anchor</topology>
    </subcellularLocation>
</comment>
<evidence type="ECO:0000256" key="8">
    <source>
        <dbReference type="SAM" id="SignalP"/>
    </source>
</evidence>
<feature type="chain" id="PRO_5015469109" description="Lipoprotein" evidence="8">
    <location>
        <begin position="26"/>
        <end position="286"/>
    </location>
</feature>
<evidence type="ECO:0000256" key="7">
    <source>
        <dbReference type="PIRSR" id="PIRSR002854-1"/>
    </source>
</evidence>
<dbReference type="Gene3D" id="3.40.190.10">
    <property type="entry name" value="Periplasmic binding protein-like II"/>
    <property type="match status" value="2"/>
</dbReference>
<comment type="caution">
    <text evidence="9">The sequence shown here is derived from an EMBL/GenBank/DDBJ whole genome shotgun (WGS) entry which is preliminary data.</text>
</comment>
<dbReference type="PIRSF" id="PIRSF002854">
    <property type="entry name" value="MetQ"/>
    <property type="match status" value="1"/>
</dbReference>
<feature type="lipid moiety-binding region" description="S-diacylglycerol cysteine" evidence="7">
    <location>
        <position position="21"/>
    </location>
</feature>
<evidence type="ECO:0000313" key="9">
    <source>
        <dbReference type="EMBL" id="PTQ82418.1"/>
    </source>
</evidence>
<keyword evidence="10" id="KW-1185">Reference proteome</keyword>
<dbReference type="SUPFAM" id="SSF53850">
    <property type="entry name" value="Periplasmic binding protein-like II"/>
    <property type="match status" value="1"/>
</dbReference>
<dbReference type="AlphaFoldDB" id="A0A2T5IF05"/>
<dbReference type="PANTHER" id="PTHR30429:SF3">
    <property type="entry name" value="LIPOPROTEIN"/>
    <property type="match status" value="1"/>
</dbReference>
<evidence type="ECO:0000256" key="4">
    <source>
        <dbReference type="ARBA" id="ARBA00023139"/>
    </source>
</evidence>
<dbReference type="Proteomes" id="UP000244161">
    <property type="component" value="Unassembled WGS sequence"/>
</dbReference>
<evidence type="ECO:0000256" key="6">
    <source>
        <dbReference type="PIRNR" id="PIRNR002854"/>
    </source>
</evidence>
<protein>
    <recommendedName>
        <fullName evidence="6">Lipoprotein</fullName>
    </recommendedName>
</protein>
<feature type="signal peptide" evidence="8">
    <location>
        <begin position="1"/>
        <end position="25"/>
    </location>
</feature>
<dbReference type="Pfam" id="PF03180">
    <property type="entry name" value="Lipoprotein_9"/>
    <property type="match status" value="1"/>
</dbReference>
<dbReference type="OrthoDB" id="9812878at2"/>
<organism evidence="9 10">
    <name type="scientific">Trichococcus patagoniensis</name>
    <dbReference type="NCBI Taxonomy" id="382641"/>
    <lineage>
        <taxon>Bacteria</taxon>
        <taxon>Bacillati</taxon>
        <taxon>Bacillota</taxon>
        <taxon>Bacilli</taxon>
        <taxon>Lactobacillales</taxon>
        <taxon>Carnobacteriaceae</taxon>
        <taxon>Trichococcus</taxon>
    </lineage>
</organism>
<evidence type="ECO:0000256" key="1">
    <source>
        <dbReference type="ARBA" id="ARBA00004635"/>
    </source>
</evidence>
<dbReference type="EMBL" id="QAOM01000017">
    <property type="protein sequence ID" value="PTQ82418.1"/>
    <property type="molecule type" value="Genomic_DNA"/>
</dbReference>
<evidence type="ECO:0000256" key="2">
    <source>
        <dbReference type="ARBA" id="ARBA00022729"/>
    </source>
</evidence>
<keyword evidence="2 8" id="KW-0732">Signal</keyword>
<comment type="similarity">
    <text evidence="6">Belongs to the nlpA lipoprotein family.</text>
</comment>